<reference evidence="1 2" key="1">
    <citation type="submission" date="2019-03" db="EMBL/GenBank/DDBJ databases">
        <title>Genomic Encyclopedia of Type Strains, Phase IV (KMG-IV): sequencing the most valuable type-strain genomes for metagenomic binning, comparative biology and taxonomic classification.</title>
        <authorList>
            <person name="Goeker M."/>
        </authorList>
    </citation>
    <scope>NUCLEOTIDE SEQUENCE [LARGE SCALE GENOMIC DNA]</scope>
    <source>
        <strain evidence="1 2">DSM 45707</strain>
    </source>
</reference>
<evidence type="ECO:0000313" key="1">
    <source>
        <dbReference type="EMBL" id="TCS93152.1"/>
    </source>
</evidence>
<evidence type="ECO:0000313" key="2">
    <source>
        <dbReference type="Proteomes" id="UP000294937"/>
    </source>
</evidence>
<dbReference type="Proteomes" id="UP000294937">
    <property type="component" value="Unassembled WGS sequence"/>
</dbReference>
<sequence length="110" mass="11882">MGVRVTPEELEFIKSLIREELSKQEEIHMAKAESSGVDQLTTLLNSVPHVVTGIFQGVSTGFLGMINGLGGVVGTIIESGTKSVAPQLVNVMTEAVEEQQKKIKDKEESK</sequence>
<comment type="caution">
    <text evidence="1">The sequence shown here is derived from an EMBL/GenBank/DDBJ whole genome shotgun (WGS) entry which is preliminary data.</text>
</comment>
<gene>
    <name evidence="1" type="ORF">EDD58_10994</name>
</gene>
<accession>A0A4R3L1W8</accession>
<name>A0A4R3L1W8_9BACL</name>
<keyword evidence="2" id="KW-1185">Reference proteome</keyword>
<protein>
    <submittedName>
        <fullName evidence="1">Uncharacterized protein</fullName>
    </submittedName>
</protein>
<dbReference type="EMBL" id="SMAG01000009">
    <property type="protein sequence ID" value="TCS93152.1"/>
    <property type="molecule type" value="Genomic_DNA"/>
</dbReference>
<dbReference type="AlphaFoldDB" id="A0A4R3L1W8"/>
<organism evidence="1 2">
    <name type="scientific">Hazenella coriacea</name>
    <dbReference type="NCBI Taxonomy" id="1179467"/>
    <lineage>
        <taxon>Bacteria</taxon>
        <taxon>Bacillati</taxon>
        <taxon>Bacillota</taxon>
        <taxon>Bacilli</taxon>
        <taxon>Bacillales</taxon>
        <taxon>Thermoactinomycetaceae</taxon>
        <taxon>Hazenella</taxon>
    </lineage>
</organism>
<proteinExistence type="predicted"/>
<dbReference type="RefSeq" id="WP_131926298.1">
    <property type="nucleotide sequence ID" value="NZ_SMAG01000009.1"/>
</dbReference>